<comment type="caution">
    <text evidence="3">The sequence shown here is derived from an EMBL/GenBank/DDBJ whole genome shotgun (WGS) entry which is preliminary data.</text>
</comment>
<proteinExistence type="predicted"/>
<name>A0A8J4DXZ2_9ACTN</name>
<feature type="compositionally biased region" description="Pro residues" evidence="1">
    <location>
        <begin position="30"/>
        <end position="41"/>
    </location>
</feature>
<feature type="region of interest" description="Disordered" evidence="1">
    <location>
        <begin position="1"/>
        <end position="185"/>
    </location>
</feature>
<keyword evidence="2" id="KW-0812">Transmembrane</keyword>
<dbReference type="AlphaFoldDB" id="A0A8J4DXZ2"/>
<protein>
    <recommendedName>
        <fullName evidence="5">DUF4878 domain-containing protein</fullName>
    </recommendedName>
</protein>
<reference evidence="3" key="1">
    <citation type="submission" date="2021-01" db="EMBL/GenBank/DDBJ databases">
        <title>Whole genome shotgun sequence of Virgisporangium aurantiacum NBRC 16421.</title>
        <authorList>
            <person name="Komaki H."/>
            <person name="Tamura T."/>
        </authorList>
    </citation>
    <scope>NUCLEOTIDE SEQUENCE</scope>
    <source>
        <strain evidence="3">NBRC 16421</strain>
    </source>
</reference>
<keyword evidence="2" id="KW-0472">Membrane</keyword>
<dbReference type="Proteomes" id="UP000612585">
    <property type="component" value="Unassembled WGS sequence"/>
</dbReference>
<evidence type="ECO:0000256" key="2">
    <source>
        <dbReference type="SAM" id="Phobius"/>
    </source>
</evidence>
<evidence type="ECO:0000313" key="3">
    <source>
        <dbReference type="EMBL" id="GIJ53893.1"/>
    </source>
</evidence>
<feature type="transmembrane region" description="Helical" evidence="2">
    <location>
        <begin position="203"/>
        <end position="227"/>
    </location>
</feature>
<feature type="compositionally biased region" description="Pro residues" evidence="1">
    <location>
        <begin position="1"/>
        <end position="12"/>
    </location>
</feature>
<dbReference type="RefSeq" id="WP_203988401.1">
    <property type="nucleotide sequence ID" value="NZ_BOPG01000009.1"/>
</dbReference>
<feature type="compositionally biased region" description="Low complexity" evidence="1">
    <location>
        <begin position="13"/>
        <end position="26"/>
    </location>
</feature>
<dbReference type="EMBL" id="BOPG01000009">
    <property type="protein sequence ID" value="GIJ53893.1"/>
    <property type="molecule type" value="Genomic_DNA"/>
</dbReference>
<organism evidence="3 4">
    <name type="scientific">Virgisporangium aurantiacum</name>
    <dbReference type="NCBI Taxonomy" id="175570"/>
    <lineage>
        <taxon>Bacteria</taxon>
        <taxon>Bacillati</taxon>
        <taxon>Actinomycetota</taxon>
        <taxon>Actinomycetes</taxon>
        <taxon>Micromonosporales</taxon>
        <taxon>Micromonosporaceae</taxon>
        <taxon>Virgisporangium</taxon>
    </lineage>
</organism>
<evidence type="ECO:0008006" key="5">
    <source>
        <dbReference type="Google" id="ProtNLM"/>
    </source>
</evidence>
<sequence>MSTPPGYPPPADPYGQQPGQPPTSGGPYQGFPPPPQQPPYDPNAGQYDPNAGQQPGYGQPTSAPPSSGGPYGPPASGPPAGPYSPPASGPPAGPYSPPPASGPPAGPYAPPPASGPPAPAGPYGPPPSSGGPYGPPPSSGGPYGPPPGGQFGQPGAPYDPNQAAYPTSGFPAPTSGYPGAGYGPDPTGAYPGAPAPARSRRTLLISLIAAVVLVVIAGGGITAFLIFGRSGGEGQANPTAAATNFLTAVYKDKDATKAARYVCSSARDKGDITKKVDEVKAYATKFNRDPQFTWDEPKVENSGKETATVAVTVRFSTSDDRAAEQKLTITTVKDDGWLVCEIKAG</sequence>
<accession>A0A8J4DXZ2</accession>
<feature type="compositionally biased region" description="Pro residues" evidence="1">
    <location>
        <begin position="71"/>
        <end position="148"/>
    </location>
</feature>
<evidence type="ECO:0000256" key="1">
    <source>
        <dbReference type="SAM" id="MobiDB-lite"/>
    </source>
</evidence>
<keyword evidence="2" id="KW-1133">Transmembrane helix</keyword>
<dbReference type="Gene3D" id="3.10.450.50">
    <property type="match status" value="1"/>
</dbReference>
<gene>
    <name evidence="3" type="ORF">Vau01_014090</name>
</gene>
<keyword evidence="4" id="KW-1185">Reference proteome</keyword>
<dbReference type="PRINTS" id="PR01871">
    <property type="entry name" value="ANNEXINVII"/>
</dbReference>
<evidence type="ECO:0000313" key="4">
    <source>
        <dbReference type="Proteomes" id="UP000612585"/>
    </source>
</evidence>